<reference evidence="2 3" key="1">
    <citation type="journal article" date="2023" name="Plants (Basel)">
        <title>Bridging the Gap: Combining Genomics and Transcriptomics Approaches to Understand Stylosanthes scabra, an Orphan Legume from the Brazilian Caatinga.</title>
        <authorList>
            <person name="Ferreira-Neto J.R.C."/>
            <person name="da Silva M.D."/>
            <person name="Binneck E."/>
            <person name="de Melo N.F."/>
            <person name="da Silva R.H."/>
            <person name="de Melo A.L.T.M."/>
            <person name="Pandolfi V."/>
            <person name="Bustamante F.O."/>
            <person name="Brasileiro-Vidal A.C."/>
            <person name="Benko-Iseppon A.M."/>
        </authorList>
    </citation>
    <scope>NUCLEOTIDE SEQUENCE [LARGE SCALE GENOMIC DNA]</scope>
    <source>
        <tissue evidence="2">Leaves</tissue>
    </source>
</reference>
<evidence type="ECO:0000256" key="1">
    <source>
        <dbReference type="SAM" id="MobiDB-lite"/>
    </source>
</evidence>
<organism evidence="2 3">
    <name type="scientific">Stylosanthes scabra</name>
    <dbReference type="NCBI Taxonomy" id="79078"/>
    <lineage>
        <taxon>Eukaryota</taxon>
        <taxon>Viridiplantae</taxon>
        <taxon>Streptophyta</taxon>
        <taxon>Embryophyta</taxon>
        <taxon>Tracheophyta</taxon>
        <taxon>Spermatophyta</taxon>
        <taxon>Magnoliopsida</taxon>
        <taxon>eudicotyledons</taxon>
        <taxon>Gunneridae</taxon>
        <taxon>Pentapetalae</taxon>
        <taxon>rosids</taxon>
        <taxon>fabids</taxon>
        <taxon>Fabales</taxon>
        <taxon>Fabaceae</taxon>
        <taxon>Papilionoideae</taxon>
        <taxon>50 kb inversion clade</taxon>
        <taxon>dalbergioids sensu lato</taxon>
        <taxon>Dalbergieae</taxon>
        <taxon>Pterocarpus clade</taxon>
        <taxon>Stylosanthes</taxon>
    </lineage>
</organism>
<accession>A0ABU6UH54</accession>
<dbReference type="Proteomes" id="UP001341840">
    <property type="component" value="Unassembled WGS sequence"/>
</dbReference>
<evidence type="ECO:0000313" key="3">
    <source>
        <dbReference type="Proteomes" id="UP001341840"/>
    </source>
</evidence>
<gene>
    <name evidence="2" type="ORF">PIB30_044294</name>
</gene>
<feature type="region of interest" description="Disordered" evidence="1">
    <location>
        <begin position="72"/>
        <end position="101"/>
    </location>
</feature>
<name>A0ABU6UH54_9FABA</name>
<protein>
    <submittedName>
        <fullName evidence="2">Uncharacterized protein</fullName>
    </submittedName>
</protein>
<feature type="region of interest" description="Disordered" evidence="1">
    <location>
        <begin position="1"/>
        <end position="26"/>
    </location>
</feature>
<dbReference type="EMBL" id="JASCZI010121092">
    <property type="protein sequence ID" value="MED6159665.1"/>
    <property type="molecule type" value="Genomic_DNA"/>
</dbReference>
<comment type="caution">
    <text evidence="2">The sequence shown here is derived from an EMBL/GenBank/DDBJ whole genome shotgun (WGS) entry which is preliminary data.</text>
</comment>
<proteinExistence type="predicted"/>
<feature type="compositionally biased region" description="Basic and acidic residues" evidence="1">
    <location>
        <begin position="92"/>
        <end position="101"/>
    </location>
</feature>
<evidence type="ECO:0000313" key="2">
    <source>
        <dbReference type="EMBL" id="MED6159665.1"/>
    </source>
</evidence>
<sequence>MAEGTQFDNGNELPVYDGTNSVTTLRNKGEQKDAMTGVRQRQVLWHMTVTLTTAPKAALWLVPSVKEEGAEIAIDDGDRGKSGGDQSGISDAEIHDLTTEY</sequence>
<keyword evidence="3" id="KW-1185">Reference proteome</keyword>